<accession>J0WYF2</accession>
<dbReference type="eggNOG" id="KOG0861">
    <property type="taxonomic scope" value="Eukaryota"/>
</dbReference>
<dbReference type="EMBL" id="JH687797">
    <property type="protein sequence ID" value="EJD40954.1"/>
    <property type="molecule type" value="Genomic_DNA"/>
</dbReference>
<dbReference type="Gene3D" id="3.30.450.50">
    <property type="entry name" value="Longin domain"/>
    <property type="match status" value="1"/>
</dbReference>
<gene>
    <name evidence="14" type="ORF">AURDEDRAFT_138799</name>
</gene>
<comment type="subcellular location">
    <subcellularLocation>
        <location evidence="1">Cell membrane</location>
        <topology evidence="1">Lipid-anchor</topology>
        <orientation evidence="1">Cytoplasmic side</orientation>
    </subcellularLocation>
</comment>
<dbReference type="OMA" id="HYIGIIR"/>
<dbReference type="SMART" id="SM01270">
    <property type="entry name" value="Longin"/>
    <property type="match status" value="1"/>
</dbReference>
<keyword evidence="7" id="KW-0449">Lipoprotein</keyword>
<dbReference type="FunFam" id="1.20.5.110:FF:000020">
    <property type="entry name" value="synaptobrevin homolog YKT6"/>
    <property type="match status" value="1"/>
</dbReference>
<dbReference type="InterPro" id="IPR001388">
    <property type="entry name" value="Synaptobrevin-like"/>
</dbReference>
<evidence type="ECO:0000259" key="13">
    <source>
        <dbReference type="PROSITE" id="PS50892"/>
    </source>
</evidence>
<dbReference type="InterPro" id="IPR011012">
    <property type="entry name" value="Longin-like_dom_sf"/>
</dbReference>
<dbReference type="CDD" id="cd14824">
    <property type="entry name" value="Longin"/>
    <property type="match status" value="1"/>
</dbReference>
<dbReference type="GO" id="GO:0006888">
    <property type="term" value="P:endoplasmic reticulum to Golgi vesicle-mediated transport"/>
    <property type="evidence" value="ECO:0007669"/>
    <property type="project" value="TreeGrafter"/>
</dbReference>
<evidence type="ECO:0000256" key="5">
    <source>
        <dbReference type="ARBA" id="ARBA00023136"/>
    </source>
</evidence>
<dbReference type="InParanoid" id="J0WYF2"/>
<keyword evidence="3" id="KW-1003">Cell membrane</keyword>
<name>J0WYF2_AURST</name>
<organism evidence="14 15">
    <name type="scientific">Auricularia subglabra (strain TFB-10046 / SS5)</name>
    <name type="common">White-rot fungus</name>
    <name type="synonym">Auricularia delicata (strain TFB10046)</name>
    <dbReference type="NCBI Taxonomy" id="717982"/>
    <lineage>
        <taxon>Eukaryota</taxon>
        <taxon>Fungi</taxon>
        <taxon>Dikarya</taxon>
        <taxon>Basidiomycota</taxon>
        <taxon>Agaricomycotina</taxon>
        <taxon>Agaricomycetes</taxon>
        <taxon>Auriculariales</taxon>
        <taxon>Auriculariaceae</taxon>
        <taxon>Auricularia</taxon>
    </lineage>
</organism>
<dbReference type="AlphaFoldDB" id="J0WYF2"/>
<evidence type="ECO:0000256" key="3">
    <source>
        <dbReference type="ARBA" id="ARBA00022475"/>
    </source>
</evidence>
<keyword evidence="11" id="KW-0732">Signal</keyword>
<evidence type="ECO:0000256" key="1">
    <source>
        <dbReference type="ARBA" id="ARBA00004342"/>
    </source>
</evidence>
<evidence type="ECO:0000256" key="8">
    <source>
        <dbReference type="ARBA" id="ARBA00023289"/>
    </source>
</evidence>
<dbReference type="GO" id="GO:0005484">
    <property type="term" value="F:SNAP receptor activity"/>
    <property type="evidence" value="ECO:0007669"/>
    <property type="project" value="TreeGrafter"/>
</dbReference>
<keyword evidence="8" id="KW-0636">Prenylation</keyword>
<dbReference type="PANTHER" id="PTHR45806:SF1">
    <property type="entry name" value="SYNAPTOBREVIN HOMOLOG YKT6"/>
    <property type="match status" value="1"/>
</dbReference>
<keyword evidence="10" id="KW-0175">Coiled coil</keyword>
<dbReference type="FunCoup" id="J0WYF2">
    <property type="interactions" value="106"/>
</dbReference>
<evidence type="ECO:0000256" key="6">
    <source>
        <dbReference type="ARBA" id="ARBA00023139"/>
    </source>
</evidence>
<dbReference type="Gene3D" id="1.20.5.110">
    <property type="match status" value="1"/>
</dbReference>
<evidence type="ECO:0000313" key="14">
    <source>
        <dbReference type="EMBL" id="EJD40954.1"/>
    </source>
</evidence>
<feature type="domain" description="Longin" evidence="12">
    <location>
        <begin position="10"/>
        <end position="131"/>
    </location>
</feature>
<dbReference type="KEGG" id="adl:AURDEDRAFT_138799"/>
<feature type="signal peptide" evidence="11">
    <location>
        <begin position="1"/>
        <end position="15"/>
    </location>
</feature>
<evidence type="ECO:0000256" key="9">
    <source>
        <dbReference type="ARBA" id="ARBA00026133"/>
    </source>
</evidence>
<keyword evidence="6" id="KW-0564">Palmitate</keyword>
<feature type="domain" description="V-SNARE coiled-coil homology" evidence="13">
    <location>
        <begin position="145"/>
        <end position="205"/>
    </location>
</feature>
<keyword evidence="5" id="KW-0472">Membrane</keyword>
<evidence type="ECO:0000256" key="2">
    <source>
        <dbReference type="ARBA" id="ARBA00008025"/>
    </source>
</evidence>
<comment type="similarity">
    <text evidence="2">Belongs to the synaptobrevin family.</text>
</comment>
<dbReference type="Pfam" id="PF13774">
    <property type="entry name" value="Longin"/>
    <property type="match status" value="1"/>
</dbReference>
<evidence type="ECO:0000256" key="10">
    <source>
        <dbReference type="PROSITE-ProRule" id="PRU00290"/>
    </source>
</evidence>
<reference evidence="15" key="1">
    <citation type="journal article" date="2012" name="Science">
        <title>The Paleozoic origin of enzymatic lignin decomposition reconstructed from 31 fungal genomes.</title>
        <authorList>
            <person name="Floudas D."/>
            <person name="Binder M."/>
            <person name="Riley R."/>
            <person name="Barry K."/>
            <person name="Blanchette R.A."/>
            <person name="Henrissat B."/>
            <person name="Martinez A.T."/>
            <person name="Otillar R."/>
            <person name="Spatafora J.W."/>
            <person name="Yadav J.S."/>
            <person name="Aerts A."/>
            <person name="Benoit I."/>
            <person name="Boyd A."/>
            <person name="Carlson A."/>
            <person name="Copeland A."/>
            <person name="Coutinho P.M."/>
            <person name="de Vries R.P."/>
            <person name="Ferreira P."/>
            <person name="Findley K."/>
            <person name="Foster B."/>
            <person name="Gaskell J."/>
            <person name="Glotzer D."/>
            <person name="Gorecki P."/>
            <person name="Heitman J."/>
            <person name="Hesse C."/>
            <person name="Hori C."/>
            <person name="Igarashi K."/>
            <person name="Jurgens J.A."/>
            <person name="Kallen N."/>
            <person name="Kersten P."/>
            <person name="Kohler A."/>
            <person name="Kuees U."/>
            <person name="Kumar T.K.A."/>
            <person name="Kuo A."/>
            <person name="LaButti K."/>
            <person name="Larrondo L.F."/>
            <person name="Lindquist E."/>
            <person name="Ling A."/>
            <person name="Lombard V."/>
            <person name="Lucas S."/>
            <person name="Lundell T."/>
            <person name="Martin R."/>
            <person name="McLaughlin D.J."/>
            <person name="Morgenstern I."/>
            <person name="Morin E."/>
            <person name="Murat C."/>
            <person name="Nagy L.G."/>
            <person name="Nolan M."/>
            <person name="Ohm R.A."/>
            <person name="Patyshakuliyeva A."/>
            <person name="Rokas A."/>
            <person name="Ruiz-Duenas F.J."/>
            <person name="Sabat G."/>
            <person name="Salamov A."/>
            <person name="Samejima M."/>
            <person name="Schmutz J."/>
            <person name="Slot J.C."/>
            <person name="St John F."/>
            <person name="Stenlid J."/>
            <person name="Sun H."/>
            <person name="Sun S."/>
            <person name="Syed K."/>
            <person name="Tsang A."/>
            <person name="Wiebenga A."/>
            <person name="Young D."/>
            <person name="Pisabarro A."/>
            <person name="Eastwood D.C."/>
            <person name="Martin F."/>
            <person name="Cullen D."/>
            <person name="Grigoriev I.V."/>
            <person name="Hibbett D.S."/>
        </authorList>
    </citation>
    <scope>NUCLEOTIDE SEQUENCE [LARGE SCALE GENOMIC DNA]</scope>
    <source>
        <strain evidence="15">TFB10046</strain>
    </source>
</reference>
<dbReference type="SUPFAM" id="SSF64356">
    <property type="entry name" value="SNARE-like"/>
    <property type="match status" value="1"/>
</dbReference>
<protein>
    <recommendedName>
        <fullName evidence="9">Synaptobrevin homolog YKT6</fullName>
    </recommendedName>
</protein>
<evidence type="ECO:0000256" key="4">
    <source>
        <dbReference type="ARBA" id="ARBA00022481"/>
    </source>
</evidence>
<evidence type="ECO:0000259" key="12">
    <source>
        <dbReference type="PROSITE" id="PS50859"/>
    </source>
</evidence>
<dbReference type="Proteomes" id="UP000006514">
    <property type="component" value="Unassembled WGS sequence"/>
</dbReference>
<dbReference type="SUPFAM" id="SSF58038">
    <property type="entry name" value="SNARE fusion complex"/>
    <property type="match status" value="1"/>
</dbReference>
<dbReference type="InterPro" id="IPR042855">
    <property type="entry name" value="V_SNARE_CC"/>
</dbReference>
<keyword evidence="4" id="KW-0488">Methylation</keyword>
<dbReference type="GO" id="GO:0005886">
    <property type="term" value="C:plasma membrane"/>
    <property type="evidence" value="ECO:0007669"/>
    <property type="project" value="UniProtKB-SubCell"/>
</dbReference>
<dbReference type="InterPro" id="IPR010908">
    <property type="entry name" value="Longin_dom"/>
</dbReference>
<dbReference type="PROSITE" id="PS50892">
    <property type="entry name" value="V_SNARE"/>
    <property type="match status" value="1"/>
</dbReference>
<proteinExistence type="inferred from homology"/>
<dbReference type="InterPro" id="IPR045848">
    <property type="entry name" value="R-SNARE_YKT6"/>
</dbReference>
<feature type="chain" id="PRO_5012768207" description="Synaptobrevin homolog YKT6" evidence="11">
    <location>
        <begin position="16"/>
        <end position="205"/>
    </location>
</feature>
<sequence length="205" mass="22546">MKILSLSILLVPGNGQQATLLCSASDLSSFSFYQRGSVGEFMSFMAKTVAERTEAGQRQSVQERDNVAHVYNRGGAEQVAAVLVADAEYPVRPAFSLLAKLLEEFTAAVPQAAYNPNPALTPNSIAFPQLAQYLAKYQDPKQADTILRVQAELDETKIILHKTIEGVLQRGEKLDNLVERSNNLSAQSKMFYKTAKKQNSCCVIM</sequence>
<dbReference type="CDD" id="cd15867">
    <property type="entry name" value="R-SNARE_YKT6"/>
    <property type="match status" value="1"/>
</dbReference>
<keyword evidence="15" id="KW-1185">Reference proteome</keyword>
<evidence type="ECO:0000313" key="15">
    <source>
        <dbReference type="Proteomes" id="UP000006514"/>
    </source>
</evidence>
<evidence type="ECO:0000256" key="7">
    <source>
        <dbReference type="ARBA" id="ARBA00023288"/>
    </source>
</evidence>
<dbReference type="GO" id="GO:0005794">
    <property type="term" value="C:Golgi apparatus"/>
    <property type="evidence" value="ECO:0007669"/>
    <property type="project" value="TreeGrafter"/>
</dbReference>
<dbReference type="PROSITE" id="PS50859">
    <property type="entry name" value="LONGIN"/>
    <property type="match status" value="1"/>
</dbReference>
<evidence type="ECO:0000256" key="11">
    <source>
        <dbReference type="SAM" id="SignalP"/>
    </source>
</evidence>
<dbReference type="PANTHER" id="PTHR45806">
    <property type="entry name" value="SYNAPTOBREVIN HOMOLOG YKT6"/>
    <property type="match status" value="1"/>
</dbReference>
<dbReference type="Pfam" id="PF00957">
    <property type="entry name" value="Synaptobrevin"/>
    <property type="match status" value="1"/>
</dbReference>
<dbReference type="OrthoDB" id="27923at2759"/>
<dbReference type="PRINTS" id="PR00219">
    <property type="entry name" value="SYNAPTOBREVN"/>
</dbReference>